<protein>
    <recommendedName>
        <fullName evidence="8">Amino acid permease/ SLC12A domain-containing protein</fullName>
    </recommendedName>
</protein>
<evidence type="ECO:0000256" key="3">
    <source>
        <dbReference type="ARBA" id="ARBA00022692"/>
    </source>
</evidence>
<keyword evidence="4" id="KW-1133">Transmembrane helix</keyword>
<dbReference type="PANTHER" id="PTHR45649">
    <property type="entry name" value="AMINO-ACID PERMEASE BAT1"/>
    <property type="match status" value="1"/>
</dbReference>
<keyword evidence="2" id="KW-0813">Transport</keyword>
<name>A0A2K2ACN7_POPTR</name>
<keyword evidence="5" id="KW-0472">Membrane</keyword>
<evidence type="ECO:0000256" key="5">
    <source>
        <dbReference type="ARBA" id="ARBA00023136"/>
    </source>
</evidence>
<evidence type="ECO:0000256" key="4">
    <source>
        <dbReference type="ARBA" id="ARBA00022989"/>
    </source>
</evidence>
<dbReference type="GO" id="GO:0015812">
    <property type="term" value="P:gamma-aminobutyric acid transport"/>
    <property type="evidence" value="ECO:0000318"/>
    <property type="project" value="GO_Central"/>
</dbReference>
<dbReference type="PANTHER" id="PTHR45649:SF26">
    <property type="entry name" value="OS04G0435100 PROTEIN"/>
    <property type="match status" value="1"/>
</dbReference>
<keyword evidence="3" id="KW-0812">Transmembrane</keyword>
<gene>
    <name evidence="6" type="ORF">POPTR_005G073800v4</name>
</gene>
<comment type="caution">
    <text evidence="6">The sequence shown here is derived from an EMBL/GenBank/DDBJ whole genome shotgun (WGS) entry which is preliminary data.</text>
</comment>
<evidence type="ECO:0000256" key="1">
    <source>
        <dbReference type="ARBA" id="ARBA00004141"/>
    </source>
</evidence>
<sequence>MRSTGARKPHAVCVPFPAQGHVTPMMHLAKLLHSRGFHITFVNTEFNHRRLIRSRGPDSVEGLPDFRFETIPDGLPLPPSDFDATQDVPSLCDSTRTNCLAPFKELLTKLNSSSEVPPVTCVISDGAMSFGIKAAEEFSIPQVQFWTASACSFMGYLHFSELTRRGFVPYKEENLLRDGDTPIDWIPGLSNIRLKDMPTFIRTTNDEIMFDFMGSEAENCLNSPAIIFNTFNEFENEVLESIIATKFPNIYTIGPLPLLAKHIAAESESRSLGSSLWKEDSNCLDWLDKRGLNSVVYINYGSVTVMTDTHLREFAWGLANSKLPFLWIIRPDVVMGDSAILPEEFLEQIDGRGLLASWCPQDQVLAHPSVGVFLTHCGWNSMMETISCGVPVICWPFFADQQPNCRYACTKWGIGVEVNHDVKRNEIESLVKEMIEGDSGKQMRQKALEWKDIAEAATNIGGSSYNDFEKFIKEALFCV</sequence>
<accession>A0A2K2ACN7</accession>
<evidence type="ECO:0000256" key="2">
    <source>
        <dbReference type="ARBA" id="ARBA00022448"/>
    </source>
</evidence>
<dbReference type="InParanoid" id="A0A2K2ACN7"/>
<dbReference type="Pfam" id="PF13520">
    <property type="entry name" value="AA_permease_2"/>
    <property type="match status" value="2"/>
</dbReference>
<evidence type="ECO:0000313" key="7">
    <source>
        <dbReference type="Proteomes" id="UP000006729"/>
    </source>
</evidence>
<evidence type="ECO:0008006" key="8">
    <source>
        <dbReference type="Google" id="ProtNLM"/>
    </source>
</evidence>
<dbReference type="GO" id="GO:0015185">
    <property type="term" value="F:gamma-aminobutyric acid transmembrane transporter activity"/>
    <property type="evidence" value="ECO:0000318"/>
    <property type="project" value="GO_Central"/>
</dbReference>
<organism evidence="6 7">
    <name type="scientific">Populus trichocarpa</name>
    <name type="common">Western balsam poplar</name>
    <name type="synonym">Populus balsamifera subsp. trichocarpa</name>
    <dbReference type="NCBI Taxonomy" id="3694"/>
    <lineage>
        <taxon>Eukaryota</taxon>
        <taxon>Viridiplantae</taxon>
        <taxon>Streptophyta</taxon>
        <taxon>Embryophyta</taxon>
        <taxon>Tracheophyta</taxon>
        <taxon>Spermatophyta</taxon>
        <taxon>Magnoliopsida</taxon>
        <taxon>eudicotyledons</taxon>
        <taxon>Gunneridae</taxon>
        <taxon>Pentapetalae</taxon>
        <taxon>rosids</taxon>
        <taxon>fabids</taxon>
        <taxon>Malpighiales</taxon>
        <taxon>Salicaceae</taxon>
        <taxon>Saliceae</taxon>
        <taxon>Populus</taxon>
    </lineage>
</organism>
<keyword evidence="7" id="KW-1185">Reference proteome</keyword>
<proteinExistence type="predicted"/>
<reference evidence="6 7" key="1">
    <citation type="journal article" date="2006" name="Science">
        <title>The genome of black cottonwood, Populus trichocarpa (Torr. &amp; Gray).</title>
        <authorList>
            <person name="Tuskan G.A."/>
            <person name="Difazio S."/>
            <person name="Jansson S."/>
            <person name="Bohlmann J."/>
            <person name="Grigoriev I."/>
            <person name="Hellsten U."/>
            <person name="Putnam N."/>
            <person name="Ralph S."/>
            <person name="Rombauts S."/>
            <person name="Salamov A."/>
            <person name="Schein J."/>
            <person name="Sterck L."/>
            <person name="Aerts A."/>
            <person name="Bhalerao R.R."/>
            <person name="Bhalerao R.P."/>
            <person name="Blaudez D."/>
            <person name="Boerjan W."/>
            <person name="Brun A."/>
            <person name="Brunner A."/>
            <person name="Busov V."/>
            <person name="Campbell M."/>
            <person name="Carlson J."/>
            <person name="Chalot M."/>
            <person name="Chapman J."/>
            <person name="Chen G.L."/>
            <person name="Cooper D."/>
            <person name="Coutinho P.M."/>
            <person name="Couturier J."/>
            <person name="Covert S."/>
            <person name="Cronk Q."/>
            <person name="Cunningham R."/>
            <person name="Davis J."/>
            <person name="Degroeve S."/>
            <person name="Dejardin A."/>
            <person name="Depamphilis C."/>
            <person name="Detter J."/>
            <person name="Dirks B."/>
            <person name="Dubchak I."/>
            <person name="Duplessis S."/>
            <person name="Ehlting J."/>
            <person name="Ellis B."/>
            <person name="Gendler K."/>
            <person name="Goodstein D."/>
            <person name="Gribskov M."/>
            <person name="Grimwood J."/>
            <person name="Groover A."/>
            <person name="Gunter L."/>
            <person name="Hamberger B."/>
            <person name="Heinze B."/>
            <person name="Helariutta Y."/>
            <person name="Henrissat B."/>
            <person name="Holligan D."/>
            <person name="Holt R."/>
            <person name="Huang W."/>
            <person name="Islam-Faridi N."/>
            <person name="Jones S."/>
            <person name="Jones-Rhoades M."/>
            <person name="Jorgensen R."/>
            <person name="Joshi C."/>
            <person name="Kangasjarvi J."/>
            <person name="Karlsson J."/>
            <person name="Kelleher C."/>
            <person name="Kirkpatrick R."/>
            <person name="Kirst M."/>
            <person name="Kohler A."/>
            <person name="Kalluri U."/>
            <person name="Larimer F."/>
            <person name="Leebens-Mack J."/>
            <person name="Leple J.C."/>
            <person name="Locascio P."/>
            <person name="Lou Y."/>
            <person name="Lucas S."/>
            <person name="Martin F."/>
            <person name="Montanini B."/>
            <person name="Napoli C."/>
            <person name="Nelson D.R."/>
            <person name="Nelson C."/>
            <person name="Nieminen K."/>
            <person name="Nilsson O."/>
            <person name="Pereda V."/>
            <person name="Peter G."/>
            <person name="Philippe R."/>
            <person name="Pilate G."/>
            <person name="Poliakov A."/>
            <person name="Razumovskaya J."/>
            <person name="Richardson P."/>
            <person name="Rinaldi C."/>
            <person name="Ritland K."/>
            <person name="Rouze P."/>
            <person name="Ryaboy D."/>
            <person name="Schmutz J."/>
            <person name="Schrader J."/>
            <person name="Segerman B."/>
            <person name="Shin H."/>
            <person name="Siddiqui A."/>
            <person name="Sterky F."/>
            <person name="Terry A."/>
            <person name="Tsai C.J."/>
            <person name="Uberbacher E."/>
            <person name="Unneberg P."/>
            <person name="Vahala J."/>
            <person name="Wall K."/>
            <person name="Wessler S."/>
            <person name="Yang G."/>
            <person name="Yin T."/>
            <person name="Douglas C."/>
            <person name="Marra M."/>
            <person name="Sandberg G."/>
            <person name="Van de Peer Y."/>
            <person name="Rokhsar D."/>
        </authorList>
    </citation>
    <scope>NUCLEOTIDE SEQUENCE [LARGE SCALE GENOMIC DNA]</scope>
    <source>
        <strain evidence="7">cv. Nisqually</strain>
    </source>
</reference>
<dbReference type="Proteomes" id="UP000006729">
    <property type="component" value="Chromosome 5"/>
</dbReference>
<dbReference type="Gene3D" id="1.20.1740.10">
    <property type="entry name" value="Amino acid/polyamine transporter I"/>
    <property type="match status" value="2"/>
</dbReference>
<dbReference type="GO" id="GO:0016020">
    <property type="term" value="C:membrane"/>
    <property type="evidence" value="ECO:0007669"/>
    <property type="project" value="UniProtKB-SubCell"/>
</dbReference>
<evidence type="ECO:0000313" key="6">
    <source>
        <dbReference type="EMBL" id="PNT35294.2"/>
    </source>
</evidence>
<dbReference type="EMBL" id="CM009294">
    <property type="protein sequence ID" value="PNT35294.2"/>
    <property type="molecule type" value="Genomic_DNA"/>
</dbReference>
<comment type="subcellular location">
    <subcellularLocation>
        <location evidence="1">Membrane</location>
        <topology evidence="1">Multi-pass membrane protein</topology>
    </subcellularLocation>
</comment>
<dbReference type="InterPro" id="IPR002293">
    <property type="entry name" value="AA/rel_permease1"/>
</dbReference>
<dbReference type="AlphaFoldDB" id="A0A2K2ACN7"/>